<comment type="subcellular location">
    <subcellularLocation>
        <location evidence="1">Membrane</location>
        <topology evidence="1">Multi-pass membrane protein</topology>
    </subcellularLocation>
</comment>
<dbReference type="GeneID" id="71772901"/>
<dbReference type="Gene3D" id="1.10.3720.10">
    <property type="entry name" value="MetI-like"/>
    <property type="match status" value="1"/>
</dbReference>
<keyword evidence="4" id="KW-0472">Membrane</keyword>
<dbReference type="EMBL" id="LZTJ01000001">
    <property type="protein sequence ID" value="OBP83624.1"/>
    <property type="molecule type" value="Genomic_DNA"/>
</dbReference>
<evidence type="ECO:0000256" key="2">
    <source>
        <dbReference type="ARBA" id="ARBA00022692"/>
    </source>
</evidence>
<name>A0A1A5IWR1_RHILI</name>
<gene>
    <name evidence="5" type="ORF">BAE39_09285</name>
</gene>
<keyword evidence="2" id="KW-0812">Transmembrane</keyword>
<dbReference type="GO" id="GO:0016020">
    <property type="term" value="C:membrane"/>
    <property type="evidence" value="ECO:0007669"/>
    <property type="project" value="UniProtKB-SubCell"/>
</dbReference>
<comment type="caution">
    <text evidence="5">The sequence shown here is derived from an EMBL/GenBank/DDBJ whole genome shotgun (WGS) entry which is preliminary data.</text>
</comment>
<reference evidence="6" key="1">
    <citation type="submission" date="2016-06" db="EMBL/GenBank/DDBJ databases">
        <title>NZP2037 Pacbio-Illumina hybrid assembly.</title>
        <authorList>
            <person name="Ramsay J.P."/>
        </authorList>
    </citation>
    <scope>NUCLEOTIDE SEQUENCE [LARGE SCALE GENOMIC DNA]</scope>
    <source>
        <strain evidence="6">R7ANS::ICEMlSym2042</strain>
    </source>
</reference>
<evidence type="ECO:0000313" key="5">
    <source>
        <dbReference type="EMBL" id="OBP83624.1"/>
    </source>
</evidence>
<dbReference type="AlphaFoldDB" id="A0A1A5IWR1"/>
<evidence type="ECO:0000256" key="1">
    <source>
        <dbReference type="ARBA" id="ARBA00004141"/>
    </source>
</evidence>
<evidence type="ECO:0000313" key="6">
    <source>
        <dbReference type="Proteomes" id="UP000093748"/>
    </source>
</evidence>
<dbReference type="RefSeq" id="WP_032931693.1">
    <property type="nucleotide sequence ID" value="NZ_LZTH01000001.1"/>
</dbReference>
<proteinExistence type="predicted"/>
<sequence>MPLTTFLIRAYMLDLPGDLDQAATIDGAGEGRIFWRITIVASATQRSAAPRIGSSQDDTGLRVGYFADMLTF</sequence>
<dbReference type="Proteomes" id="UP000093748">
    <property type="component" value="Unassembled WGS sequence"/>
</dbReference>
<dbReference type="SUPFAM" id="SSF161098">
    <property type="entry name" value="MetI-like"/>
    <property type="match status" value="1"/>
</dbReference>
<evidence type="ECO:0000256" key="3">
    <source>
        <dbReference type="ARBA" id="ARBA00022989"/>
    </source>
</evidence>
<evidence type="ECO:0000256" key="4">
    <source>
        <dbReference type="ARBA" id="ARBA00023136"/>
    </source>
</evidence>
<dbReference type="InterPro" id="IPR035906">
    <property type="entry name" value="MetI-like_sf"/>
</dbReference>
<keyword evidence="3" id="KW-1133">Transmembrane helix</keyword>
<organism evidence="5 6">
    <name type="scientific">Rhizobium loti</name>
    <name type="common">Mesorhizobium loti</name>
    <dbReference type="NCBI Taxonomy" id="381"/>
    <lineage>
        <taxon>Bacteria</taxon>
        <taxon>Pseudomonadati</taxon>
        <taxon>Pseudomonadota</taxon>
        <taxon>Alphaproteobacteria</taxon>
        <taxon>Hyphomicrobiales</taxon>
        <taxon>Phyllobacteriaceae</taxon>
        <taxon>Mesorhizobium</taxon>
    </lineage>
</organism>
<accession>A0A1A5IWR1</accession>
<protein>
    <submittedName>
        <fullName evidence="5">Uncharacterized protein</fullName>
    </submittedName>
</protein>